<dbReference type="EMBL" id="SNYJ01000001">
    <property type="protein sequence ID" value="TDQ42767.1"/>
    <property type="molecule type" value="Genomic_DNA"/>
</dbReference>
<dbReference type="SMART" id="SM00382">
    <property type="entry name" value="AAA"/>
    <property type="match status" value="1"/>
</dbReference>
<evidence type="ECO:0000256" key="1">
    <source>
        <dbReference type="ARBA" id="ARBA00005417"/>
    </source>
</evidence>
<keyword evidence="3" id="KW-0547">Nucleotide-binding</keyword>
<dbReference type="Pfam" id="PF00005">
    <property type="entry name" value="ABC_tran"/>
    <property type="match status" value="1"/>
</dbReference>
<evidence type="ECO:0000259" key="5">
    <source>
        <dbReference type="PROSITE" id="PS50893"/>
    </source>
</evidence>
<gene>
    <name evidence="6" type="ORF">EV213_101196</name>
</gene>
<dbReference type="InterPro" id="IPR017871">
    <property type="entry name" value="ABC_transporter-like_CS"/>
</dbReference>
<evidence type="ECO:0000256" key="3">
    <source>
        <dbReference type="ARBA" id="ARBA00022741"/>
    </source>
</evidence>
<dbReference type="InterPro" id="IPR003439">
    <property type="entry name" value="ABC_transporter-like_ATP-bd"/>
</dbReference>
<name>A0A4V3D660_9BACI</name>
<dbReference type="CDD" id="cd03230">
    <property type="entry name" value="ABC_DR_subfamily_A"/>
    <property type="match status" value="1"/>
</dbReference>
<dbReference type="RefSeq" id="WP_166639104.1">
    <property type="nucleotide sequence ID" value="NZ_SNYJ01000001.1"/>
</dbReference>
<proteinExistence type="inferred from homology"/>
<accession>A0A4V3D660</accession>
<evidence type="ECO:0000313" key="7">
    <source>
        <dbReference type="Proteomes" id="UP000295632"/>
    </source>
</evidence>
<keyword evidence="7" id="KW-1185">Reference proteome</keyword>
<evidence type="ECO:0000313" key="6">
    <source>
        <dbReference type="EMBL" id="TDQ42767.1"/>
    </source>
</evidence>
<dbReference type="Gene3D" id="3.40.50.300">
    <property type="entry name" value="P-loop containing nucleotide triphosphate hydrolases"/>
    <property type="match status" value="1"/>
</dbReference>
<dbReference type="GO" id="GO:0005524">
    <property type="term" value="F:ATP binding"/>
    <property type="evidence" value="ECO:0007669"/>
    <property type="project" value="UniProtKB-KW"/>
</dbReference>
<dbReference type="PANTHER" id="PTHR43335">
    <property type="entry name" value="ABC TRANSPORTER, ATP-BINDING PROTEIN"/>
    <property type="match status" value="1"/>
</dbReference>
<organism evidence="6 7">
    <name type="scientific">Aureibacillus halotolerans</name>
    <dbReference type="NCBI Taxonomy" id="1508390"/>
    <lineage>
        <taxon>Bacteria</taxon>
        <taxon>Bacillati</taxon>
        <taxon>Bacillota</taxon>
        <taxon>Bacilli</taxon>
        <taxon>Bacillales</taxon>
        <taxon>Bacillaceae</taxon>
        <taxon>Aureibacillus</taxon>
    </lineage>
</organism>
<dbReference type="PANTHER" id="PTHR43335:SF4">
    <property type="entry name" value="ABC TRANSPORTER, ATP-BINDING PROTEIN"/>
    <property type="match status" value="1"/>
</dbReference>
<feature type="domain" description="ABC transporter" evidence="5">
    <location>
        <begin position="4"/>
        <end position="231"/>
    </location>
</feature>
<sequence>MKALHVEQLMKNYGNRPVLNGLNLTINEGELFGFVGRNGAGKSTFIHIITGLIKKSSGQFGAFGQTEASMNEIKKIIGVMPDASTMYSHLRAADFLKYMAQLKNASSDSTKIQSLLESVGLKDEGRKKIASFSFGMKKKLSLAQALLGDPKLLFLDEPTSGLDPESAKEIQALIKGLNEEGKTILLTSHNLNEIEKLCHRMAILHQGRVERVGSLEELQKEANRRVTLNVSYVSAEPITENWLHEVIPELTIQQLTEKEMLLETDTIERVPHLTSSLVKFGASVYGVTPKTLTLEDIFFQESDDKDTGTEQKDTRL</sequence>
<dbReference type="PROSITE" id="PS50893">
    <property type="entry name" value="ABC_TRANSPORTER_2"/>
    <property type="match status" value="1"/>
</dbReference>
<dbReference type="SUPFAM" id="SSF52540">
    <property type="entry name" value="P-loop containing nucleoside triphosphate hydrolases"/>
    <property type="match status" value="1"/>
</dbReference>
<dbReference type="GO" id="GO:0016887">
    <property type="term" value="F:ATP hydrolysis activity"/>
    <property type="evidence" value="ECO:0007669"/>
    <property type="project" value="InterPro"/>
</dbReference>
<comment type="similarity">
    <text evidence="1">Belongs to the ABC transporter superfamily.</text>
</comment>
<dbReference type="PROSITE" id="PS00211">
    <property type="entry name" value="ABC_TRANSPORTER_1"/>
    <property type="match status" value="1"/>
</dbReference>
<keyword evidence="2" id="KW-0813">Transport</keyword>
<evidence type="ECO:0000256" key="2">
    <source>
        <dbReference type="ARBA" id="ARBA00022448"/>
    </source>
</evidence>
<dbReference type="InterPro" id="IPR003593">
    <property type="entry name" value="AAA+_ATPase"/>
</dbReference>
<evidence type="ECO:0000256" key="4">
    <source>
        <dbReference type="ARBA" id="ARBA00022840"/>
    </source>
</evidence>
<protein>
    <submittedName>
        <fullName evidence="6">ABC-2 type transport system ATP-binding protein</fullName>
    </submittedName>
</protein>
<dbReference type="Proteomes" id="UP000295632">
    <property type="component" value="Unassembled WGS sequence"/>
</dbReference>
<dbReference type="InterPro" id="IPR027417">
    <property type="entry name" value="P-loop_NTPase"/>
</dbReference>
<dbReference type="AlphaFoldDB" id="A0A4V3D660"/>
<comment type="caution">
    <text evidence="6">The sequence shown here is derived from an EMBL/GenBank/DDBJ whole genome shotgun (WGS) entry which is preliminary data.</text>
</comment>
<reference evidence="6 7" key="1">
    <citation type="submission" date="2019-03" db="EMBL/GenBank/DDBJ databases">
        <title>Genomic Encyclopedia of Type Strains, Phase IV (KMG-IV): sequencing the most valuable type-strain genomes for metagenomic binning, comparative biology and taxonomic classification.</title>
        <authorList>
            <person name="Goeker M."/>
        </authorList>
    </citation>
    <scope>NUCLEOTIDE SEQUENCE [LARGE SCALE GENOMIC DNA]</scope>
    <source>
        <strain evidence="6 7">DSM 28697</strain>
    </source>
</reference>
<keyword evidence="4 6" id="KW-0067">ATP-binding</keyword>